<keyword evidence="1" id="KW-0812">Transmembrane</keyword>
<keyword evidence="1" id="KW-0472">Membrane</keyword>
<feature type="transmembrane region" description="Helical" evidence="1">
    <location>
        <begin position="127"/>
        <end position="145"/>
    </location>
</feature>
<dbReference type="RefSeq" id="XP_056792938.1">
    <property type="nucleotide sequence ID" value="XM_056930907.1"/>
</dbReference>
<keyword evidence="1" id="KW-1133">Transmembrane helix</keyword>
<comment type="caution">
    <text evidence="2">The sequence shown here is derived from an EMBL/GenBank/DDBJ whole genome shotgun (WGS) entry which is preliminary data.</text>
</comment>
<name>A0A9W9XGG3_9EURO</name>
<evidence type="ECO:0000313" key="2">
    <source>
        <dbReference type="EMBL" id="KAJ5492558.1"/>
    </source>
</evidence>
<sequence>MEKSEGLSIQKLLLIVITYLLLRYHTRPGTWLHRHVISSTIFILITTPLSQLTDMVLRIMSPCISHGCESVWMRTLIWLRELVGISNTFSDDPIQFLINLVLIFISGLFVLLLPLLFLLIAMTILAFGTWPVLIVFGAAIVTLLMPRHTPTILAAQAEDKVLARPTQSPRSADSELLQTIRTVTRSSVFRETIQITLELDLLPDGVNRIIQYFQEPAGFRAGAKKDLVRMMKCQIIGYVRDYEQIAVVPVAIFLGAKDILIRILEI</sequence>
<dbReference type="GeneID" id="81621156"/>
<evidence type="ECO:0000256" key="1">
    <source>
        <dbReference type="SAM" id="Phobius"/>
    </source>
</evidence>
<dbReference type="EMBL" id="JAPWDQ010000002">
    <property type="protein sequence ID" value="KAJ5492558.1"/>
    <property type="molecule type" value="Genomic_DNA"/>
</dbReference>
<keyword evidence="3" id="KW-1185">Reference proteome</keyword>
<reference evidence="2" key="2">
    <citation type="journal article" date="2023" name="IMA Fungus">
        <title>Comparative genomic study of the Penicillium genus elucidates a diverse pangenome and 15 lateral gene transfer events.</title>
        <authorList>
            <person name="Petersen C."/>
            <person name="Sorensen T."/>
            <person name="Nielsen M.R."/>
            <person name="Sondergaard T.E."/>
            <person name="Sorensen J.L."/>
            <person name="Fitzpatrick D.A."/>
            <person name="Frisvad J.C."/>
            <person name="Nielsen K.L."/>
        </authorList>
    </citation>
    <scope>NUCLEOTIDE SEQUENCE</scope>
    <source>
        <strain evidence="2">IBT 30728</strain>
    </source>
</reference>
<organism evidence="2 3">
    <name type="scientific">Penicillium diatomitis</name>
    <dbReference type="NCBI Taxonomy" id="2819901"/>
    <lineage>
        <taxon>Eukaryota</taxon>
        <taxon>Fungi</taxon>
        <taxon>Dikarya</taxon>
        <taxon>Ascomycota</taxon>
        <taxon>Pezizomycotina</taxon>
        <taxon>Eurotiomycetes</taxon>
        <taxon>Eurotiomycetidae</taxon>
        <taxon>Eurotiales</taxon>
        <taxon>Aspergillaceae</taxon>
        <taxon>Penicillium</taxon>
    </lineage>
</organism>
<proteinExistence type="predicted"/>
<reference evidence="2" key="1">
    <citation type="submission" date="2022-12" db="EMBL/GenBank/DDBJ databases">
        <authorList>
            <person name="Petersen C."/>
        </authorList>
    </citation>
    <scope>NUCLEOTIDE SEQUENCE</scope>
    <source>
        <strain evidence="2">IBT 30728</strain>
    </source>
</reference>
<dbReference type="AlphaFoldDB" id="A0A9W9XGG3"/>
<dbReference type="Proteomes" id="UP001148312">
    <property type="component" value="Unassembled WGS sequence"/>
</dbReference>
<protein>
    <submittedName>
        <fullName evidence="2">Uncharacterized protein</fullName>
    </submittedName>
</protein>
<accession>A0A9W9XGG3</accession>
<gene>
    <name evidence="2" type="ORF">N7539_001304</name>
</gene>
<evidence type="ECO:0000313" key="3">
    <source>
        <dbReference type="Proteomes" id="UP001148312"/>
    </source>
</evidence>
<feature type="transmembrane region" description="Helical" evidence="1">
    <location>
        <begin position="96"/>
        <end position="121"/>
    </location>
</feature>